<dbReference type="AlphaFoldDB" id="A0A5J5DQK1"/>
<evidence type="ECO:0000313" key="3">
    <source>
        <dbReference type="EMBL" id="KAA8595609.1"/>
    </source>
</evidence>
<dbReference type="PANTHER" id="PTHR23313">
    <property type="entry name" value="TSEC1-RELATED"/>
    <property type="match status" value="1"/>
</dbReference>
<feature type="region of interest" description="Disordered" evidence="2">
    <location>
        <begin position="1"/>
        <end position="56"/>
    </location>
</feature>
<accession>A0A5J5DQK1</accession>
<evidence type="ECO:0008006" key="5">
    <source>
        <dbReference type="Google" id="ProtNLM"/>
    </source>
</evidence>
<keyword evidence="4" id="KW-1185">Reference proteome</keyword>
<reference evidence="3 4" key="1">
    <citation type="submission" date="2019-08" db="EMBL/GenBank/DDBJ databases">
        <title>A chromosome-level genome assembly, high-density linkage maps, and genome scans reveal the genomic architecture of hybrid incompatibilities underlying speciation via character displacement in darters (Percidae: Etheostominae).</title>
        <authorList>
            <person name="Moran R.L."/>
            <person name="Catchen J.M."/>
            <person name="Fuller R.C."/>
        </authorList>
    </citation>
    <scope>NUCLEOTIDE SEQUENCE [LARGE SCALE GENOMIC DNA]</scope>
    <source>
        <strain evidence="3">EspeVRDwgs_2016</strain>
        <tissue evidence="3">Muscle</tissue>
    </source>
</reference>
<feature type="coiled-coil region" evidence="1">
    <location>
        <begin position="275"/>
        <end position="327"/>
    </location>
</feature>
<gene>
    <name evidence="3" type="ORF">FQN60_010900</name>
</gene>
<evidence type="ECO:0000256" key="2">
    <source>
        <dbReference type="SAM" id="MobiDB-lite"/>
    </source>
</evidence>
<evidence type="ECO:0000256" key="1">
    <source>
        <dbReference type="SAM" id="Coils"/>
    </source>
</evidence>
<sequence>MAERSCDKKGSSSQPVVSQPTKRLSSSSKAKAGRSKKVEGRPPAKSVSGPTKKNTEDLFAKEEHYKLLNAELEAKTADLVRQAEQLMREQSEVLAKPLSTLLLTDIEDEEKSRIIKPQQCTVQEPGVKMSHVDDLAAVADSADCFLAKTIRGMEEKMDDTGIHENVVDDVANAGDNIGSGVSDAQIRVLKAKLRIMQEELDQLSCEYYKKDDENAKLSAKMKELEEERARLQKTTNIQQTQIEKHRALALESDKKSDGLQVQVSALHKKQAAGVHSTVEVRLNRALEEVERLKTQLNKMNQMNKDKISEEHQSKENLLAENKMLKKQKAELIVGFKKQLKLIDILKRQKMHLEAAKLLSFTEDEFMKALDWGNSETRRVMHRGSYHVSLMLPSSVLDQFLHLALVLKLLHASLLSIHLLQPIVLRKLSHHHFPEGFLFLFLCLPPHLFESHLLLAGVAAPAVSDTAPAPRGVSAPASASRRLLAHVHSSSCELSPPPHANVSPLLIVVLVPHTGLQLPFPVHTPGLLLPELLLVLAPRH</sequence>
<feature type="compositionally biased region" description="Basic and acidic residues" evidence="2">
    <location>
        <begin position="1"/>
        <end position="10"/>
    </location>
</feature>
<proteinExistence type="predicted"/>
<dbReference type="Proteomes" id="UP000327493">
    <property type="component" value="Chromosome 1"/>
</dbReference>
<dbReference type="PANTHER" id="PTHR23313:SF0">
    <property type="entry name" value="TESTIS-EXPRESSED PROTEIN 9"/>
    <property type="match status" value="1"/>
</dbReference>
<comment type="caution">
    <text evidence="3">The sequence shown here is derived from an EMBL/GenBank/DDBJ whole genome shotgun (WGS) entry which is preliminary data.</text>
</comment>
<keyword evidence="1" id="KW-0175">Coiled coil</keyword>
<dbReference type="EMBL" id="VOFY01000001">
    <property type="protein sequence ID" value="KAA8595609.1"/>
    <property type="molecule type" value="Genomic_DNA"/>
</dbReference>
<organism evidence="3 4">
    <name type="scientific">Etheostoma spectabile</name>
    <name type="common">orangethroat darter</name>
    <dbReference type="NCBI Taxonomy" id="54343"/>
    <lineage>
        <taxon>Eukaryota</taxon>
        <taxon>Metazoa</taxon>
        <taxon>Chordata</taxon>
        <taxon>Craniata</taxon>
        <taxon>Vertebrata</taxon>
        <taxon>Euteleostomi</taxon>
        <taxon>Actinopterygii</taxon>
        <taxon>Neopterygii</taxon>
        <taxon>Teleostei</taxon>
        <taxon>Neoteleostei</taxon>
        <taxon>Acanthomorphata</taxon>
        <taxon>Eupercaria</taxon>
        <taxon>Perciformes</taxon>
        <taxon>Percoidei</taxon>
        <taxon>Percidae</taxon>
        <taxon>Etheostomatinae</taxon>
        <taxon>Etheostoma</taxon>
    </lineage>
</organism>
<feature type="compositionally biased region" description="Polar residues" evidence="2">
    <location>
        <begin position="11"/>
        <end position="21"/>
    </location>
</feature>
<evidence type="ECO:0000313" key="4">
    <source>
        <dbReference type="Proteomes" id="UP000327493"/>
    </source>
</evidence>
<feature type="coiled-coil region" evidence="1">
    <location>
        <begin position="186"/>
        <end position="241"/>
    </location>
</feature>
<protein>
    <recommendedName>
        <fullName evidence="5">Testis expressed 9</fullName>
    </recommendedName>
</protein>
<name>A0A5J5DQK1_9PERO</name>